<dbReference type="RefSeq" id="WP_188417066.1">
    <property type="nucleotide sequence ID" value="NZ_BMDO01000006.1"/>
</dbReference>
<dbReference type="EMBL" id="BMDO01000006">
    <property type="protein sequence ID" value="GGI51197.1"/>
    <property type="molecule type" value="Genomic_DNA"/>
</dbReference>
<sequence>MPDKKITELQVAPPITGDDIGILVNNGTDYQYAFSQLLSYISQNIATGCNVTFVSTVPQNNTGKNSDVAINITTGAFYQKQVNNWINTYTLPASSTSNGSGITYGLGEPNASSGQINDTYINTANGRFYQKATAGWQQVFSMLNGPTGGPGPKGDTGLPGLNGKSLLNGLLDPSNQATGVDGDFYINTSTYTLFGPKRNSDWGSGTVIVPIDFDLKADKTYVDRLIEDSGFIKSDDIDQGLTITSEKKIKLDLESKSLITPTLSVTWLLHKADGSDYMNPVSSLKALTVDKGVKADLAAKYNYPAPSPVQSLPQPQTAGGLFAGTPFPAANTPSGTVPLNNIVADSTYNVTFAKPKSGLIVAGSQVAFPTGNDTTSDSASIAFRGRGFLISAADLTLQQIQENYNAGAFQASRARTFNSVTAGVGNFIWYIYDAALGEYTSIILNGVEAYFTAFAFQSRVTIVNNAGVNTSLIIGRSNAPNAFTNVSLAFS</sequence>
<comment type="caution">
    <text evidence="1">The sequence shown here is derived from an EMBL/GenBank/DDBJ whole genome shotgun (WGS) entry which is preliminary data.</text>
</comment>
<keyword evidence="2" id="KW-1185">Reference proteome</keyword>
<reference evidence="1" key="2">
    <citation type="submission" date="2020-09" db="EMBL/GenBank/DDBJ databases">
        <authorList>
            <person name="Sun Q."/>
            <person name="Sedlacek I."/>
        </authorList>
    </citation>
    <scope>NUCLEOTIDE SEQUENCE</scope>
    <source>
        <strain evidence="1">CCM 8711</strain>
    </source>
</reference>
<reference evidence="1" key="1">
    <citation type="journal article" date="2014" name="Int. J. Syst. Evol. Microbiol.">
        <title>Complete genome sequence of Corynebacterium casei LMG S-19264T (=DSM 44701T), isolated from a smear-ripened cheese.</title>
        <authorList>
            <consortium name="US DOE Joint Genome Institute (JGI-PGF)"/>
            <person name="Walter F."/>
            <person name="Albersmeier A."/>
            <person name="Kalinowski J."/>
            <person name="Ruckert C."/>
        </authorList>
    </citation>
    <scope>NUCLEOTIDE SEQUENCE</scope>
    <source>
        <strain evidence="1">CCM 8711</strain>
    </source>
</reference>
<evidence type="ECO:0000313" key="2">
    <source>
        <dbReference type="Proteomes" id="UP000662074"/>
    </source>
</evidence>
<evidence type="ECO:0000313" key="1">
    <source>
        <dbReference type="EMBL" id="GGI51197.1"/>
    </source>
</evidence>
<protein>
    <recommendedName>
        <fullName evidence="3">Collagen-like protein</fullName>
    </recommendedName>
</protein>
<accession>A0A917JAX3</accession>
<dbReference type="Proteomes" id="UP000662074">
    <property type="component" value="Unassembled WGS sequence"/>
</dbReference>
<name>A0A917JAX3_9SPHI</name>
<evidence type="ECO:0008006" key="3">
    <source>
        <dbReference type="Google" id="ProtNLM"/>
    </source>
</evidence>
<gene>
    <name evidence="1" type="ORF">GCM10011425_24090</name>
</gene>
<proteinExistence type="predicted"/>
<organism evidence="1 2">
    <name type="scientific">Mucilaginibacter galii</name>
    <dbReference type="NCBI Taxonomy" id="2005073"/>
    <lineage>
        <taxon>Bacteria</taxon>
        <taxon>Pseudomonadati</taxon>
        <taxon>Bacteroidota</taxon>
        <taxon>Sphingobacteriia</taxon>
        <taxon>Sphingobacteriales</taxon>
        <taxon>Sphingobacteriaceae</taxon>
        <taxon>Mucilaginibacter</taxon>
    </lineage>
</organism>
<dbReference type="AlphaFoldDB" id="A0A917JAX3"/>